<protein>
    <submittedName>
        <fullName evidence="6">LysR substrate-binding domain-containing protein</fullName>
    </submittedName>
</protein>
<reference evidence="6 7" key="1">
    <citation type="submission" date="2024-01" db="EMBL/GenBank/DDBJ databases">
        <title>Multi-omics insights into the function and evolution of sodium benzoate biodegradation pathways in Benzoatithermus flavus gen. nov., sp. nov. from hot spring.</title>
        <authorList>
            <person name="Hu C.-J."/>
            <person name="Li W.-J."/>
        </authorList>
    </citation>
    <scope>NUCLEOTIDE SEQUENCE [LARGE SCALE GENOMIC DNA]</scope>
    <source>
        <strain evidence="6 7">SYSU G07066</strain>
    </source>
</reference>
<feature type="domain" description="HTH lysR-type" evidence="5">
    <location>
        <begin position="9"/>
        <end position="66"/>
    </location>
</feature>
<name>A0ABU8XW87_9PROT</name>
<dbReference type="InterPro" id="IPR000847">
    <property type="entry name" value="LysR_HTH_N"/>
</dbReference>
<dbReference type="EMBL" id="JBBLZC010000016">
    <property type="protein sequence ID" value="MEK0084644.1"/>
    <property type="molecule type" value="Genomic_DNA"/>
</dbReference>
<dbReference type="SUPFAM" id="SSF46785">
    <property type="entry name" value="Winged helix' DNA-binding domain"/>
    <property type="match status" value="1"/>
</dbReference>
<dbReference type="Gene3D" id="3.40.190.10">
    <property type="entry name" value="Periplasmic binding protein-like II"/>
    <property type="match status" value="2"/>
</dbReference>
<evidence type="ECO:0000256" key="1">
    <source>
        <dbReference type="ARBA" id="ARBA00009437"/>
    </source>
</evidence>
<evidence type="ECO:0000256" key="3">
    <source>
        <dbReference type="ARBA" id="ARBA00023125"/>
    </source>
</evidence>
<dbReference type="InterPro" id="IPR036390">
    <property type="entry name" value="WH_DNA-bd_sf"/>
</dbReference>
<keyword evidence="3" id="KW-0238">DNA-binding</keyword>
<evidence type="ECO:0000313" key="6">
    <source>
        <dbReference type="EMBL" id="MEK0084644.1"/>
    </source>
</evidence>
<dbReference type="Gene3D" id="1.10.10.10">
    <property type="entry name" value="Winged helix-like DNA-binding domain superfamily/Winged helix DNA-binding domain"/>
    <property type="match status" value="1"/>
</dbReference>
<keyword evidence="2" id="KW-0805">Transcription regulation</keyword>
<gene>
    <name evidence="6" type="ORF">U1T56_15925</name>
</gene>
<evidence type="ECO:0000256" key="4">
    <source>
        <dbReference type="ARBA" id="ARBA00023163"/>
    </source>
</evidence>
<dbReference type="PANTHER" id="PTHR30537:SF5">
    <property type="entry name" value="HTH-TYPE TRANSCRIPTIONAL ACTIVATOR TTDR-RELATED"/>
    <property type="match status" value="1"/>
</dbReference>
<comment type="similarity">
    <text evidence="1">Belongs to the LysR transcriptional regulatory family.</text>
</comment>
<dbReference type="PANTHER" id="PTHR30537">
    <property type="entry name" value="HTH-TYPE TRANSCRIPTIONAL REGULATOR"/>
    <property type="match status" value="1"/>
</dbReference>
<keyword evidence="7" id="KW-1185">Reference proteome</keyword>
<dbReference type="CDD" id="cd08432">
    <property type="entry name" value="PBP2_GcdR_TrpI_HvrB_AmpR_like"/>
    <property type="match status" value="1"/>
</dbReference>
<dbReference type="Proteomes" id="UP001375743">
    <property type="component" value="Unassembled WGS sequence"/>
</dbReference>
<dbReference type="PRINTS" id="PR00039">
    <property type="entry name" value="HTHLYSR"/>
</dbReference>
<dbReference type="SUPFAM" id="SSF53850">
    <property type="entry name" value="Periplasmic binding protein-like II"/>
    <property type="match status" value="1"/>
</dbReference>
<dbReference type="Pfam" id="PF00126">
    <property type="entry name" value="HTH_1"/>
    <property type="match status" value="1"/>
</dbReference>
<dbReference type="PROSITE" id="PS50931">
    <property type="entry name" value="HTH_LYSR"/>
    <property type="match status" value="1"/>
</dbReference>
<proteinExistence type="inferred from homology"/>
<dbReference type="RefSeq" id="WP_418160490.1">
    <property type="nucleotide sequence ID" value="NZ_JBBLZC010000016.1"/>
</dbReference>
<dbReference type="Pfam" id="PF03466">
    <property type="entry name" value="LysR_substrate"/>
    <property type="match status" value="1"/>
</dbReference>
<evidence type="ECO:0000313" key="7">
    <source>
        <dbReference type="Proteomes" id="UP001375743"/>
    </source>
</evidence>
<dbReference type="InterPro" id="IPR036388">
    <property type="entry name" value="WH-like_DNA-bd_sf"/>
</dbReference>
<organism evidence="6 7">
    <name type="scientific">Benzoatithermus flavus</name>
    <dbReference type="NCBI Taxonomy" id="3108223"/>
    <lineage>
        <taxon>Bacteria</taxon>
        <taxon>Pseudomonadati</taxon>
        <taxon>Pseudomonadota</taxon>
        <taxon>Alphaproteobacteria</taxon>
        <taxon>Geminicoccales</taxon>
        <taxon>Geminicoccaceae</taxon>
        <taxon>Benzoatithermus</taxon>
    </lineage>
</organism>
<dbReference type="InterPro" id="IPR005119">
    <property type="entry name" value="LysR_subst-bd"/>
</dbReference>
<sequence>MQGFRRRLPSLTSLVVLEAVARHLSFTKAAGELGVTQAAVSRQIHALEQELGFALFRRLHRRVELTERGRILAGVLSQSFSLIDQTIANVRAQSEEDELVIGATVAFTQLWLLPRISAFRRLHPSTKIRLITQDTPIDLERDMVDVAIRYGDGVWPDGRSVFLCEDELFPVCSPSYAAGCRLPETADELLDHTLLDYDSANPGWIGWKEWLAAFSAARPGRPVLRLSYYTDVIHAAVAGHGIALGWNCLVEDLLQQGRLRRVTDLHLRTRGAYFVVVPSRESLKPSAQAFVAWLGAHLEGKAAGPERRL</sequence>
<evidence type="ECO:0000259" key="5">
    <source>
        <dbReference type="PROSITE" id="PS50931"/>
    </source>
</evidence>
<dbReference type="InterPro" id="IPR058163">
    <property type="entry name" value="LysR-type_TF_proteobact-type"/>
</dbReference>
<comment type="caution">
    <text evidence="6">The sequence shown here is derived from an EMBL/GenBank/DDBJ whole genome shotgun (WGS) entry which is preliminary data.</text>
</comment>
<keyword evidence="4" id="KW-0804">Transcription</keyword>
<evidence type="ECO:0000256" key="2">
    <source>
        <dbReference type="ARBA" id="ARBA00023015"/>
    </source>
</evidence>
<accession>A0ABU8XW87</accession>